<name>A0A0C3BDP8_HEBCY</name>
<reference evidence="1 2" key="1">
    <citation type="submission" date="2014-04" db="EMBL/GenBank/DDBJ databases">
        <authorList>
            <consortium name="DOE Joint Genome Institute"/>
            <person name="Kuo A."/>
            <person name="Gay G."/>
            <person name="Dore J."/>
            <person name="Kohler A."/>
            <person name="Nagy L.G."/>
            <person name="Floudas D."/>
            <person name="Copeland A."/>
            <person name="Barry K.W."/>
            <person name="Cichocki N."/>
            <person name="Veneault-Fourrey C."/>
            <person name="LaButti K."/>
            <person name="Lindquist E.A."/>
            <person name="Lipzen A."/>
            <person name="Lundell T."/>
            <person name="Morin E."/>
            <person name="Murat C."/>
            <person name="Sun H."/>
            <person name="Tunlid A."/>
            <person name="Henrissat B."/>
            <person name="Grigoriev I.V."/>
            <person name="Hibbett D.S."/>
            <person name="Martin F."/>
            <person name="Nordberg H.P."/>
            <person name="Cantor M.N."/>
            <person name="Hua S.X."/>
        </authorList>
    </citation>
    <scope>NUCLEOTIDE SEQUENCE [LARGE SCALE GENOMIC DNA]</scope>
    <source>
        <strain evidence="2">h7</strain>
    </source>
</reference>
<evidence type="ECO:0000313" key="1">
    <source>
        <dbReference type="EMBL" id="KIM34930.1"/>
    </source>
</evidence>
<dbReference type="Proteomes" id="UP000053424">
    <property type="component" value="Unassembled WGS sequence"/>
</dbReference>
<dbReference type="HOGENOM" id="CLU_1865378_0_0_1"/>
<organism evidence="1 2">
    <name type="scientific">Hebeloma cylindrosporum</name>
    <dbReference type="NCBI Taxonomy" id="76867"/>
    <lineage>
        <taxon>Eukaryota</taxon>
        <taxon>Fungi</taxon>
        <taxon>Dikarya</taxon>
        <taxon>Basidiomycota</taxon>
        <taxon>Agaricomycotina</taxon>
        <taxon>Agaricomycetes</taxon>
        <taxon>Agaricomycetidae</taxon>
        <taxon>Agaricales</taxon>
        <taxon>Agaricineae</taxon>
        <taxon>Hymenogastraceae</taxon>
        <taxon>Hebeloma</taxon>
    </lineage>
</organism>
<evidence type="ECO:0008006" key="3">
    <source>
        <dbReference type="Google" id="ProtNLM"/>
    </source>
</evidence>
<dbReference type="OrthoDB" id="3271139at2759"/>
<accession>A0A0C3BDP8</accession>
<evidence type="ECO:0000313" key="2">
    <source>
        <dbReference type="Proteomes" id="UP000053424"/>
    </source>
</evidence>
<proteinExistence type="predicted"/>
<reference evidence="2" key="2">
    <citation type="submission" date="2015-01" db="EMBL/GenBank/DDBJ databases">
        <title>Evolutionary Origins and Diversification of the Mycorrhizal Mutualists.</title>
        <authorList>
            <consortium name="DOE Joint Genome Institute"/>
            <consortium name="Mycorrhizal Genomics Consortium"/>
            <person name="Kohler A."/>
            <person name="Kuo A."/>
            <person name="Nagy L.G."/>
            <person name="Floudas D."/>
            <person name="Copeland A."/>
            <person name="Barry K.W."/>
            <person name="Cichocki N."/>
            <person name="Veneault-Fourrey C."/>
            <person name="LaButti K."/>
            <person name="Lindquist E.A."/>
            <person name="Lipzen A."/>
            <person name="Lundell T."/>
            <person name="Morin E."/>
            <person name="Murat C."/>
            <person name="Riley R."/>
            <person name="Ohm R."/>
            <person name="Sun H."/>
            <person name="Tunlid A."/>
            <person name="Henrissat B."/>
            <person name="Grigoriev I.V."/>
            <person name="Hibbett D.S."/>
            <person name="Martin F."/>
        </authorList>
    </citation>
    <scope>NUCLEOTIDE SEQUENCE [LARGE SCALE GENOMIC DNA]</scope>
    <source>
        <strain evidence="2">h7</strain>
    </source>
</reference>
<sequence>MAVDILQAIILETSVTHEPQHDIESFIYVLAYSVASKAILHSGDLDTNTRKELLSLFYSNFGRMTFREIWNSKRGRGPFTVRLDVPDIMSVPMVRLMDVLETFLLDFRMDGNKARQGKPTTHESFLSALDKAIGMMV</sequence>
<dbReference type="EMBL" id="KN831843">
    <property type="protein sequence ID" value="KIM34930.1"/>
    <property type="molecule type" value="Genomic_DNA"/>
</dbReference>
<keyword evidence="2" id="KW-1185">Reference proteome</keyword>
<gene>
    <name evidence="1" type="ORF">M413DRAFT_32912</name>
</gene>
<protein>
    <recommendedName>
        <fullName evidence="3">Fungal-type protein kinase domain-containing protein</fullName>
    </recommendedName>
</protein>
<dbReference type="AlphaFoldDB" id="A0A0C3BDP8"/>